<comment type="caution">
    <text evidence="1">The sequence shown here is derived from an EMBL/GenBank/DDBJ whole genome shotgun (WGS) entry which is preliminary data.</text>
</comment>
<dbReference type="EMBL" id="JAVIJP010000016">
    <property type="protein sequence ID" value="KAL3641928.1"/>
    <property type="molecule type" value="Genomic_DNA"/>
</dbReference>
<gene>
    <name evidence="1" type="ORF">CASFOL_012743</name>
</gene>
<dbReference type="PANTHER" id="PTHR10775:SF185">
    <property type="entry name" value="OS08G0208400 PROTEIN"/>
    <property type="match status" value="1"/>
</dbReference>
<dbReference type="PANTHER" id="PTHR10775">
    <property type="entry name" value="OS08G0208400 PROTEIN"/>
    <property type="match status" value="1"/>
</dbReference>
<dbReference type="AlphaFoldDB" id="A0ABD3DII8"/>
<dbReference type="InterPro" id="IPR004242">
    <property type="entry name" value="Transposase_21"/>
</dbReference>
<proteinExistence type="predicted"/>
<organism evidence="1 2">
    <name type="scientific">Castilleja foliolosa</name>
    <dbReference type="NCBI Taxonomy" id="1961234"/>
    <lineage>
        <taxon>Eukaryota</taxon>
        <taxon>Viridiplantae</taxon>
        <taxon>Streptophyta</taxon>
        <taxon>Embryophyta</taxon>
        <taxon>Tracheophyta</taxon>
        <taxon>Spermatophyta</taxon>
        <taxon>Magnoliopsida</taxon>
        <taxon>eudicotyledons</taxon>
        <taxon>Gunneridae</taxon>
        <taxon>Pentapetalae</taxon>
        <taxon>asterids</taxon>
        <taxon>lamiids</taxon>
        <taxon>Lamiales</taxon>
        <taxon>Orobanchaceae</taxon>
        <taxon>Pedicularideae</taxon>
        <taxon>Castillejinae</taxon>
        <taxon>Castilleja</taxon>
    </lineage>
</organism>
<reference evidence="2" key="1">
    <citation type="journal article" date="2024" name="IScience">
        <title>Strigolactones Initiate the Formation of Haustorium-like Structures in Castilleja.</title>
        <authorList>
            <person name="Buerger M."/>
            <person name="Peterson D."/>
            <person name="Chory J."/>
        </authorList>
    </citation>
    <scope>NUCLEOTIDE SEQUENCE [LARGE SCALE GENOMIC DNA]</scope>
</reference>
<dbReference type="Proteomes" id="UP001632038">
    <property type="component" value="Unassembled WGS sequence"/>
</dbReference>
<evidence type="ECO:0008006" key="3">
    <source>
        <dbReference type="Google" id="ProtNLM"/>
    </source>
</evidence>
<keyword evidence="2" id="KW-1185">Reference proteome</keyword>
<dbReference type="Pfam" id="PF02992">
    <property type="entry name" value="Transposase_21"/>
    <property type="match status" value="1"/>
</dbReference>
<evidence type="ECO:0000313" key="2">
    <source>
        <dbReference type="Proteomes" id="UP001632038"/>
    </source>
</evidence>
<name>A0ABD3DII8_9LAMI</name>
<evidence type="ECO:0000313" key="1">
    <source>
        <dbReference type="EMBL" id="KAL3641928.1"/>
    </source>
</evidence>
<protein>
    <recommendedName>
        <fullName evidence="3">Transposase</fullName>
    </recommendedName>
</protein>
<sequence length="98" mass="10898">MLTLSIPGPKSPCKDFDVFLRPLVDDLKLLWTNGVNTIDSATETRDSFRMRAALMWTINDFPARGTLSGWSGQGYMACPTCNDETPSMFTKIMFGLAI</sequence>
<accession>A0ABD3DII8</accession>